<protein>
    <submittedName>
        <fullName evidence="1">Uncharacterized protein</fullName>
    </submittedName>
</protein>
<name>A0A0E9STU2_ANGAN</name>
<dbReference type="AlphaFoldDB" id="A0A0E9STU2"/>
<sequence length="49" mass="5626">MESARCERFRRLAPAGSLRSELRFSGTYTSSTAIKKRLSSWQTSKRDCI</sequence>
<dbReference type="EMBL" id="GBXM01064507">
    <property type="protein sequence ID" value="JAH44070.1"/>
    <property type="molecule type" value="Transcribed_RNA"/>
</dbReference>
<evidence type="ECO:0000313" key="1">
    <source>
        <dbReference type="EMBL" id="JAH44070.1"/>
    </source>
</evidence>
<organism evidence="1">
    <name type="scientific">Anguilla anguilla</name>
    <name type="common">European freshwater eel</name>
    <name type="synonym">Muraena anguilla</name>
    <dbReference type="NCBI Taxonomy" id="7936"/>
    <lineage>
        <taxon>Eukaryota</taxon>
        <taxon>Metazoa</taxon>
        <taxon>Chordata</taxon>
        <taxon>Craniata</taxon>
        <taxon>Vertebrata</taxon>
        <taxon>Euteleostomi</taxon>
        <taxon>Actinopterygii</taxon>
        <taxon>Neopterygii</taxon>
        <taxon>Teleostei</taxon>
        <taxon>Anguilliformes</taxon>
        <taxon>Anguillidae</taxon>
        <taxon>Anguilla</taxon>
    </lineage>
</organism>
<proteinExistence type="predicted"/>
<reference evidence="1" key="2">
    <citation type="journal article" date="2015" name="Fish Shellfish Immunol.">
        <title>Early steps in the European eel (Anguilla anguilla)-Vibrio vulnificus interaction in the gills: Role of the RtxA13 toxin.</title>
        <authorList>
            <person name="Callol A."/>
            <person name="Pajuelo D."/>
            <person name="Ebbesson L."/>
            <person name="Teles M."/>
            <person name="MacKenzie S."/>
            <person name="Amaro C."/>
        </authorList>
    </citation>
    <scope>NUCLEOTIDE SEQUENCE</scope>
</reference>
<accession>A0A0E9STU2</accession>
<reference evidence="1" key="1">
    <citation type="submission" date="2014-11" db="EMBL/GenBank/DDBJ databases">
        <authorList>
            <person name="Amaro Gonzalez C."/>
        </authorList>
    </citation>
    <scope>NUCLEOTIDE SEQUENCE</scope>
</reference>